<comment type="caution">
    <text evidence="4">The sequence shown here is derived from an EMBL/GenBank/DDBJ whole genome shotgun (WGS) entry which is preliminary data.</text>
</comment>
<keyword evidence="3" id="KW-0802">TPR repeat</keyword>
<evidence type="ECO:0000313" key="4">
    <source>
        <dbReference type="EMBL" id="KAK7691377.1"/>
    </source>
</evidence>
<dbReference type="Gene3D" id="1.25.40.1040">
    <property type="match status" value="1"/>
</dbReference>
<dbReference type="GO" id="GO:0000122">
    <property type="term" value="P:negative regulation of transcription by RNA polymerase II"/>
    <property type="evidence" value="ECO:0007669"/>
    <property type="project" value="TreeGrafter"/>
</dbReference>
<feature type="repeat" description="TPR" evidence="3">
    <location>
        <begin position="68"/>
        <end position="101"/>
    </location>
</feature>
<dbReference type="SUPFAM" id="SSF81901">
    <property type="entry name" value="HCP-like"/>
    <property type="match status" value="1"/>
</dbReference>
<protein>
    <recommendedName>
        <fullName evidence="6">TPR-like protein</fullName>
    </recommendedName>
</protein>
<dbReference type="InterPro" id="IPR019734">
    <property type="entry name" value="TPR_rpt"/>
</dbReference>
<gene>
    <name evidence="4" type="ORF">QCA50_004776</name>
</gene>
<dbReference type="GO" id="GO:0000978">
    <property type="term" value="F:RNA polymerase II cis-regulatory region sequence-specific DNA binding"/>
    <property type="evidence" value="ECO:0007669"/>
    <property type="project" value="TreeGrafter"/>
</dbReference>
<dbReference type="PROSITE" id="PS50005">
    <property type="entry name" value="TPR"/>
    <property type="match status" value="2"/>
</dbReference>
<keyword evidence="5" id="KW-1185">Reference proteome</keyword>
<sequence>MFTNGHTIWLMRDGYEHVVSDNPGYTNVLQQLGRIYHQDGSGKQNQDLAIQYLTKSLEAGKYLALHIPLSWYPLGRAYMAGQKYNKVYEAYQQAMYRDRQNPTFWCPIGVLYFESNQYRDALDAYLRAICINPYILEDWFDLGSLYESCNNQISDAIDAYARAAEPDPANTMIAQRLLLLKTAQTTGGALPAAPGPQDDLLVPFYFLREGPRPIFCTDSQGPADLPFPPPPPVPPVGRGTSPAAPFRGGPPPSVILDDNHAPPHALAPMDVDRWDAAYRENSLHAGTTSVLLHHPTPHVDLLAGQTYARPLRNATPEPLKDREWKSSFDCQPPGTWSTMVSAFLP</sequence>
<dbReference type="Proteomes" id="UP001385951">
    <property type="component" value="Unassembled WGS sequence"/>
</dbReference>
<dbReference type="EMBL" id="JASBNA010000005">
    <property type="protein sequence ID" value="KAK7691377.1"/>
    <property type="molecule type" value="Genomic_DNA"/>
</dbReference>
<dbReference type="GO" id="GO:0031490">
    <property type="term" value="F:chromatin DNA binding"/>
    <property type="evidence" value="ECO:0007669"/>
    <property type="project" value="TreeGrafter"/>
</dbReference>
<name>A0AAW0GN89_9APHY</name>
<keyword evidence="2" id="KW-0539">Nucleus</keyword>
<comment type="subcellular location">
    <subcellularLocation>
        <location evidence="1">Nucleus</location>
    </subcellularLocation>
</comment>
<evidence type="ECO:0000256" key="2">
    <source>
        <dbReference type="ARBA" id="ARBA00023242"/>
    </source>
</evidence>
<evidence type="ECO:0000313" key="5">
    <source>
        <dbReference type="Proteomes" id="UP001385951"/>
    </source>
</evidence>
<dbReference type="GO" id="GO:0005634">
    <property type="term" value="C:nucleus"/>
    <property type="evidence" value="ECO:0007669"/>
    <property type="project" value="UniProtKB-SubCell"/>
</dbReference>
<evidence type="ECO:0008006" key="6">
    <source>
        <dbReference type="Google" id="ProtNLM"/>
    </source>
</evidence>
<proteinExistence type="predicted"/>
<dbReference type="InterPro" id="IPR051630">
    <property type="entry name" value="Corepressor-Demethylase"/>
</dbReference>
<dbReference type="AlphaFoldDB" id="A0AAW0GN89"/>
<dbReference type="GO" id="GO:0017053">
    <property type="term" value="C:transcription repressor complex"/>
    <property type="evidence" value="ECO:0007669"/>
    <property type="project" value="TreeGrafter"/>
</dbReference>
<reference evidence="4 5" key="1">
    <citation type="submission" date="2022-09" db="EMBL/GenBank/DDBJ databases">
        <authorList>
            <person name="Palmer J.M."/>
        </authorList>
    </citation>
    <scope>NUCLEOTIDE SEQUENCE [LARGE SCALE GENOMIC DNA]</scope>
    <source>
        <strain evidence="4 5">DSM 7382</strain>
    </source>
</reference>
<evidence type="ECO:0000256" key="3">
    <source>
        <dbReference type="PROSITE-ProRule" id="PRU00339"/>
    </source>
</evidence>
<accession>A0AAW0GN89</accession>
<organism evidence="4 5">
    <name type="scientific">Cerrena zonata</name>
    <dbReference type="NCBI Taxonomy" id="2478898"/>
    <lineage>
        <taxon>Eukaryota</taxon>
        <taxon>Fungi</taxon>
        <taxon>Dikarya</taxon>
        <taxon>Basidiomycota</taxon>
        <taxon>Agaricomycotina</taxon>
        <taxon>Agaricomycetes</taxon>
        <taxon>Polyporales</taxon>
        <taxon>Cerrenaceae</taxon>
        <taxon>Cerrena</taxon>
    </lineage>
</organism>
<dbReference type="SMART" id="SM00028">
    <property type="entry name" value="TPR"/>
    <property type="match status" value="4"/>
</dbReference>
<dbReference type="PANTHER" id="PTHR14017:SF1">
    <property type="entry name" value="LD02225P"/>
    <property type="match status" value="1"/>
</dbReference>
<evidence type="ECO:0000256" key="1">
    <source>
        <dbReference type="ARBA" id="ARBA00004123"/>
    </source>
</evidence>
<dbReference type="PANTHER" id="PTHR14017">
    <property type="entry name" value="LYSINE-SPECIFIC DEMETHYLASE"/>
    <property type="match status" value="1"/>
</dbReference>
<feature type="repeat" description="TPR" evidence="3">
    <location>
        <begin position="102"/>
        <end position="135"/>
    </location>
</feature>